<sequence>MDELKKAWDELKENESKDIQFDVNQLRDSIRSKSIGVIETLNKKLKWKTWFVWGGMLLFILIIYLETNPVTDILLYIIIAVYLVSGLILMKERKVIKDELDLSKNLKSTLENYYFKVKRILRYEELIGLTLYPISASAGFIIGLNFEHDNSDFFDTWKGWAVWATVIVILTPLCHWFAKWMNKYAFGKYLNQLAEDINELNKKGE</sequence>
<feature type="transmembrane region" description="Helical" evidence="1">
    <location>
        <begin position="126"/>
        <end position="146"/>
    </location>
</feature>
<name>A0A974WHI4_9BACT</name>
<evidence type="ECO:0000256" key="1">
    <source>
        <dbReference type="SAM" id="Phobius"/>
    </source>
</evidence>
<organism evidence="2 3">
    <name type="scientific">Fulvivirga lutea</name>
    <dbReference type="NCBI Taxonomy" id="2810512"/>
    <lineage>
        <taxon>Bacteria</taxon>
        <taxon>Pseudomonadati</taxon>
        <taxon>Bacteroidota</taxon>
        <taxon>Cytophagia</taxon>
        <taxon>Cytophagales</taxon>
        <taxon>Fulvivirgaceae</taxon>
        <taxon>Fulvivirga</taxon>
    </lineage>
</organism>
<keyword evidence="3" id="KW-1185">Reference proteome</keyword>
<gene>
    <name evidence="2" type="ORF">JR347_17430</name>
</gene>
<keyword evidence="1" id="KW-1133">Transmembrane helix</keyword>
<protein>
    <submittedName>
        <fullName evidence="2">Uncharacterized protein</fullName>
    </submittedName>
</protein>
<feature type="transmembrane region" description="Helical" evidence="1">
    <location>
        <begin position="158"/>
        <end position="178"/>
    </location>
</feature>
<reference evidence="2" key="1">
    <citation type="submission" date="2021-02" db="EMBL/GenBank/DDBJ databases">
        <title>Fulvivirga sp. S481 isolated from sea water.</title>
        <authorList>
            <person name="Bae S.S."/>
            <person name="Baek K."/>
        </authorList>
    </citation>
    <scope>NUCLEOTIDE SEQUENCE</scope>
    <source>
        <strain evidence="2">S481</strain>
    </source>
</reference>
<proteinExistence type="predicted"/>
<evidence type="ECO:0000313" key="3">
    <source>
        <dbReference type="Proteomes" id="UP000662783"/>
    </source>
</evidence>
<accession>A0A974WHI4</accession>
<dbReference type="Proteomes" id="UP000662783">
    <property type="component" value="Chromosome"/>
</dbReference>
<keyword evidence="1" id="KW-0812">Transmembrane</keyword>
<dbReference type="RefSeq" id="WP_205721853.1">
    <property type="nucleotide sequence ID" value="NZ_CP070608.1"/>
</dbReference>
<evidence type="ECO:0000313" key="2">
    <source>
        <dbReference type="EMBL" id="QSE97342.1"/>
    </source>
</evidence>
<feature type="transmembrane region" description="Helical" evidence="1">
    <location>
        <begin position="73"/>
        <end position="90"/>
    </location>
</feature>
<keyword evidence="1" id="KW-0472">Membrane</keyword>
<dbReference type="EMBL" id="CP070608">
    <property type="protein sequence ID" value="QSE97342.1"/>
    <property type="molecule type" value="Genomic_DNA"/>
</dbReference>
<dbReference type="AlphaFoldDB" id="A0A974WHI4"/>
<feature type="transmembrane region" description="Helical" evidence="1">
    <location>
        <begin position="50"/>
        <end position="67"/>
    </location>
</feature>
<dbReference type="KEGG" id="fuv:JR347_17430"/>